<evidence type="ECO:0000256" key="2">
    <source>
        <dbReference type="ARBA" id="ARBA00008779"/>
    </source>
</evidence>
<evidence type="ECO:0000313" key="6">
    <source>
        <dbReference type="Proteomes" id="UP000749559"/>
    </source>
</evidence>
<protein>
    <submittedName>
        <fullName evidence="5">Uncharacterized protein</fullName>
    </submittedName>
</protein>
<dbReference type="SUPFAM" id="SSF53649">
    <property type="entry name" value="Alkaline phosphatase-like"/>
    <property type="match status" value="1"/>
</dbReference>
<evidence type="ECO:0000313" key="5">
    <source>
        <dbReference type="EMBL" id="CAH1775761.1"/>
    </source>
</evidence>
<dbReference type="Pfam" id="PF00884">
    <property type="entry name" value="Sulfatase"/>
    <property type="match status" value="1"/>
</dbReference>
<dbReference type="EMBL" id="CAIIXF020000001">
    <property type="protein sequence ID" value="CAH1775761.1"/>
    <property type="molecule type" value="Genomic_DNA"/>
</dbReference>
<proteinExistence type="inferred from homology"/>
<comment type="caution">
    <text evidence="5">The sequence shown here is derived from an EMBL/GenBank/DDBJ whole genome shotgun (WGS) entry which is preliminary data.</text>
</comment>
<dbReference type="Gene3D" id="3.40.720.10">
    <property type="entry name" value="Alkaline Phosphatase, subunit A"/>
    <property type="match status" value="1"/>
</dbReference>
<organism evidence="5 6">
    <name type="scientific">Owenia fusiformis</name>
    <name type="common">Polychaete worm</name>
    <dbReference type="NCBI Taxonomy" id="6347"/>
    <lineage>
        <taxon>Eukaryota</taxon>
        <taxon>Metazoa</taxon>
        <taxon>Spiralia</taxon>
        <taxon>Lophotrochozoa</taxon>
        <taxon>Annelida</taxon>
        <taxon>Polychaeta</taxon>
        <taxon>Sedentaria</taxon>
        <taxon>Canalipalpata</taxon>
        <taxon>Sabellida</taxon>
        <taxon>Oweniida</taxon>
        <taxon>Oweniidae</taxon>
        <taxon>Owenia</taxon>
    </lineage>
</organism>
<evidence type="ECO:0000256" key="1">
    <source>
        <dbReference type="ARBA" id="ARBA00001913"/>
    </source>
</evidence>
<dbReference type="PANTHER" id="PTHR43108:SF6">
    <property type="entry name" value="N-SULPHOGLUCOSAMINE SULPHOHYDROLASE"/>
    <property type="match status" value="1"/>
</dbReference>
<accession>A0A8J1TR74</accession>
<dbReference type="CDD" id="cd16027">
    <property type="entry name" value="SGSH"/>
    <property type="match status" value="1"/>
</dbReference>
<dbReference type="InterPro" id="IPR032506">
    <property type="entry name" value="SGSH_C"/>
</dbReference>
<comment type="similarity">
    <text evidence="2">Belongs to the sulfatase family.</text>
</comment>
<reference evidence="5" key="1">
    <citation type="submission" date="2022-03" db="EMBL/GenBank/DDBJ databases">
        <authorList>
            <person name="Martin C."/>
        </authorList>
    </citation>
    <scope>NUCLEOTIDE SEQUENCE</scope>
</reference>
<dbReference type="InterPro" id="IPR000917">
    <property type="entry name" value="Sulfatase_N"/>
</dbReference>
<feature type="domain" description="N-sulphoglucosamine sulphohydrolase C-terminal" evidence="4">
    <location>
        <begin position="416"/>
        <end position="481"/>
    </location>
</feature>
<dbReference type="OrthoDB" id="10012954at2759"/>
<dbReference type="PANTHER" id="PTHR43108">
    <property type="entry name" value="N-ACETYLGLUCOSAMINE-6-SULFATASE FAMILY MEMBER"/>
    <property type="match status" value="1"/>
</dbReference>
<dbReference type="Pfam" id="PF16347">
    <property type="entry name" value="SGSH_C"/>
    <property type="match status" value="1"/>
</dbReference>
<dbReference type="GO" id="GO:0030200">
    <property type="term" value="P:heparan sulfate proteoglycan catabolic process"/>
    <property type="evidence" value="ECO:0007669"/>
    <property type="project" value="TreeGrafter"/>
</dbReference>
<dbReference type="GO" id="GO:0006027">
    <property type="term" value="P:glycosaminoglycan catabolic process"/>
    <property type="evidence" value="ECO:0007669"/>
    <property type="project" value="TreeGrafter"/>
</dbReference>
<dbReference type="Proteomes" id="UP000749559">
    <property type="component" value="Unassembled WGS sequence"/>
</dbReference>
<gene>
    <name evidence="5" type="ORF">OFUS_LOCUS3019</name>
</gene>
<comment type="cofactor">
    <cofactor evidence="1">
        <name>Ca(2+)</name>
        <dbReference type="ChEBI" id="CHEBI:29108"/>
    </cofactor>
</comment>
<dbReference type="GO" id="GO:0016250">
    <property type="term" value="F:N-sulfoglucosamine sulfohydrolase activity"/>
    <property type="evidence" value="ECO:0007669"/>
    <property type="project" value="TreeGrafter"/>
</dbReference>
<evidence type="ECO:0000259" key="4">
    <source>
        <dbReference type="Pfam" id="PF16347"/>
    </source>
</evidence>
<dbReference type="AlphaFoldDB" id="A0A8J1TR74"/>
<name>A0A8J1TR74_OWEFU</name>
<keyword evidence="6" id="KW-1185">Reference proteome</keyword>
<evidence type="ECO:0000259" key="3">
    <source>
        <dbReference type="Pfam" id="PF00884"/>
    </source>
</evidence>
<sequence>MLQGVQEAMWSFANLREMNDIKLMKPVKNVLVIIADDAGFETQVYNNTVCRTENLNKLAERSTVFTNAFTSVSSCSPSRSVIMSGLPIHQNGMYGLHHDVHHFNSFDGVRSLPMILQQNGIRTGIIGKKHVGPEAVYPFDFAHTEENNKILQVGRNITLIKHLVREFLNHNKSSPFFLYIGFHDPHRCGHTQPQYGTFCEKFGNGDPGMGKIDDWTPRYYKPEEVVVPYFIQDTPAAREDIAAQYATISRLDQGVGLILDELAAAGHDKDTLVMYTSDNGIPFPTGRTNFYDPGIREPFFISSPQHPESWGKVNDGLVSHVDIVPTILDWYGLSYPHYKILKGHTHPEVKLTGNSLLSLIKDHSASADAVFTSHNLHEVTMYYPMRAVRTKQYKLIHNLNYKMPFPIDQDFYLAPSFQDILNHTKQGKPTQWFKTLKEYYYREQWELYDLIADPKETKNLAYIRDYQPIYKELSERLNRWQNATDDAWICAPSSVLENAGYYKTNPICMGMDNDLF</sequence>
<dbReference type="FunFam" id="3.40.720.10:FF:000026">
    <property type="entry name" value="N-sulphoglucosamine sulphohydrolase"/>
    <property type="match status" value="1"/>
</dbReference>
<dbReference type="InterPro" id="IPR017850">
    <property type="entry name" value="Alkaline_phosphatase_core_sf"/>
</dbReference>
<feature type="domain" description="Sulfatase N-terminal" evidence="3">
    <location>
        <begin position="28"/>
        <end position="332"/>
    </location>
</feature>